<feature type="region of interest" description="Disordered" evidence="7">
    <location>
        <begin position="1"/>
        <end position="89"/>
    </location>
</feature>
<organism evidence="9">
    <name type="scientific">Wollemia nobilis</name>
    <dbReference type="NCBI Taxonomy" id="56998"/>
    <lineage>
        <taxon>Eukaryota</taxon>
        <taxon>Viridiplantae</taxon>
        <taxon>Streptophyta</taxon>
        <taxon>Embryophyta</taxon>
        <taxon>Tracheophyta</taxon>
        <taxon>Spermatophyta</taxon>
        <taxon>Pinopsida</taxon>
        <taxon>Pinidae</taxon>
        <taxon>Conifers II</taxon>
        <taxon>Araucariales</taxon>
        <taxon>Araucariaceae</taxon>
        <taxon>Wollemia</taxon>
    </lineage>
</organism>
<feature type="domain" description="Myb-like" evidence="8">
    <location>
        <begin position="418"/>
        <end position="475"/>
    </location>
</feature>
<evidence type="ECO:0000256" key="3">
    <source>
        <dbReference type="ARBA" id="ARBA00023015"/>
    </source>
</evidence>
<evidence type="ECO:0000256" key="1">
    <source>
        <dbReference type="ARBA" id="ARBA00004123"/>
    </source>
</evidence>
<feature type="region of interest" description="Disordered" evidence="7">
    <location>
        <begin position="527"/>
        <end position="556"/>
    </location>
</feature>
<feature type="region of interest" description="Disordered" evidence="7">
    <location>
        <begin position="251"/>
        <end position="301"/>
    </location>
</feature>
<accession>A0A0C9S8E9</accession>
<feature type="compositionally biased region" description="Basic and acidic residues" evidence="7">
    <location>
        <begin position="403"/>
        <end position="418"/>
    </location>
</feature>
<reference evidence="9" key="1">
    <citation type="submission" date="2015-02" db="EMBL/GenBank/DDBJ databases">
        <title>A transcriptome of Wollemia nobilis - a relic of Gondwana.</title>
        <authorList>
            <person name="Chia J.Y."/>
            <person name="Leong Y.S."/>
            <person name="Abdul Karim S."/>
            <person name="Wan Azmi N."/>
            <person name="Hercus R."/>
            <person name="Croft L."/>
        </authorList>
    </citation>
    <scope>NUCLEOTIDE SEQUENCE</scope>
    <source>
        <strain evidence="9">MaeBrown</strain>
        <tissue evidence="9">Leaf</tissue>
    </source>
</reference>
<keyword evidence="6" id="KW-0539">Nucleus</keyword>
<dbReference type="PANTHER" id="PTHR21654">
    <property type="entry name" value="FI21293P1"/>
    <property type="match status" value="1"/>
</dbReference>
<feature type="region of interest" description="Disordered" evidence="7">
    <location>
        <begin position="388"/>
        <end position="418"/>
    </location>
</feature>
<dbReference type="CDD" id="cd12203">
    <property type="entry name" value="GT1"/>
    <property type="match status" value="2"/>
</dbReference>
<evidence type="ECO:0000256" key="4">
    <source>
        <dbReference type="ARBA" id="ARBA00023125"/>
    </source>
</evidence>
<dbReference type="PROSITE" id="PS50090">
    <property type="entry name" value="MYB_LIKE"/>
    <property type="match status" value="2"/>
</dbReference>
<keyword evidence="5" id="KW-0804">Transcription</keyword>
<dbReference type="AlphaFoldDB" id="A0A0C9S8E9"/>
<feature type="compositionally biased region" description="Polar residues" evidence="7">
    <location>
        <begin position="18"/>
        <end position="37"/>
    </location>
</feature>
<keyword evidence="4" id="KW-0238">DNA-binding</keyword>
<dbReference type="SMART" id="SM00717">
    <property type="entry name" value="SANT"/>
    <property type="match status" value="2"/>
</dbReference>
<dbReference type="GO" id="GO:0005634">
    <property type="term" value="C:nucleus"/>
    <property type="evidence" value="ECO:0007669"/>
    <property type="project" value="UniProtKB-SubCell"/>
</dbReference>
<evidence type="ECO:0000256" key="7">
    <source>
        <dbReference type="SAM" id="MobiDB-lite"/>
    </source>
</evidence>
<dbReference type="EMBL" id="GCHU01004702">
    <property type="protein sequence ID" value="JAG88937.1"/>
    <property type="molecule type" value="Transcribed_RNA"/>
</dbReference>
<dbReference type="Gene3D" id="1.10.10.60">
    <property type="entry name" value="Homeodomain-like"/>
    <property type="match status" value="2"/>
</dbReference>
<comment type="subcellular location">
    <subcellularLocation>
        <location evidence="1">Nucleus</location>
    </subcellularLocation>
</comment>
<name>A0A0C9S8E9_9CONI</name>
<evidence type="ECO:0000259" key="8">
    <source>
        <dbReference type="PROSITE" id="PS50090"/>
    </source>
</evidence>
<feature type="compositionally biased region" description="Pro residues" evidence="7">
    <location>
        <begin position="71"/>
        <end position="88"/>
    </location>
</feature>
<evidence type="ECO:0000256" key="6">
    <source>
        <dbReference type="ARBA" id="ARBA00023242"/>
    </source>
</evidence>
<keyword evidence="3" id="KW-0805">Transcription regulation</keyword>
<dbReference type="GO" id="GO:0006355">
    <property type="term" value="P:regulation of DNA-templated transcription"/>
    <property type="evidence" value="ECO:0007669"/>
    <property type="project" value="UniProtKB-ARBA"/>
</dbReference>
<dbReference type="FunFam" id="1.10.10.60:FF:000061">
    <property type="entry name" value="Trihelix transcription factor GT-2"/>
    <property type="match status" value="1"/>
</dbReference>
<keyword evidence="2" id="KW-0677">Repeat</keyword>
<sequence length="677" mass="76519">MKEKEDMQGRPQFGHLPPQQSESDVPPQFLSSLTKQSAPPHFQYENNNNDSENQSRDRNPPGSSGSEFPSQLPPLVPSPISCRPPPLPVSSSNAGFNGFKTLQEDEINNSISKDVAEEDAAFVGLAEGGSRWPRQETLALLKIRSEMDAAFRDATLKAPLWEQVSRRLAELGHCRSAKKCKEKFENVTKYYKRTKDGRSGRQHGKTYRFFNQLEALYSNTNGNRNCNIITEGSSGTLQIGGVTNAVEEDGQDPVLQRPPAPDLSAISFSSEPSDDYDDDIDDNNNSNNNNSGRSGRKRKRMSVEKMMSFFEKIVEKVMEKQEMMQQRFLEIIEKREQDRMIREEAWKRQEMARLTRESELRSQERALSASRDTAIVAFLQKLTDQPLNLSHRTLPPQQIHQESNNKEEREPFDPNNKRWPKQEVHALIKLRSELEPKFQEAGPKAPLWEQISAEMDRLGYRRSPKRCKEKWENVNKYFRKAQESNKDRPENANTCPYFHQLDVLYSKGVLKYSSVEKLAGRIRDHDQQEEELLEHTTCGSSRDDQSPRAADNENSTTNAATGSVAFLFSAEQQHQTPSNPTNNNNIYYNNPLPPVSEGLSGHNCHPDSTSVIMIQEQRGTISGQKLQNVGDDEEKRKIQADLDLPYAAAAAAASNAATATDGSFMAMVTDPPDFTAH</sequence>
<evidence type="ECO:0000256" key="5">
    <source>
        <dbReference type="ARBA" id="ARBA00023163"/>
    </source>
</evidence>
<feature type="compositionally biased region" description="Low complexity" evidence="7">
    <location>
        <begin position="283"/>
        <end position="293"/>
    </location>
</feature>
<dbReference type="PANTHER" id="PTHR21654:SF84">
    <property type="entry name" value="SI:DKEY-66I24.7"/>
    <property type="match status" value="1"/>
</dbReference>
<dbReference type="InterPro" id="IPR001005">
    <property type="entry name" value="SANT/Myb"/>
</dbReference>
<dbReference type="FunFam" id="1.10.10.60:FF:000092">
    <property type="entry name" value="Trihelix transcription factor GT-2"/>
    <property type="match status" value="1"/>
</dbReference>
<feature type="compositionally biased region" description="Polar residues" evidence="7">
    <location>
        <begin position="388"/>
        <end position="402"/>
    </location>
</feature>
<protein>
    <submittedName>
        <fullName evidence="9">TSA: Wollemia nobilis Ref_Wollemi_Transcript_4737_2607 transcribed RNA sequence</fullName>
    </submittedName>
</protein>
<proteinExistence type="predicted"/>
<dbReference type="GO" id="GO:0003677">
    <property type="term" value="F:DNA binding"/>
    <property type="evidence" value="ECO:0007669"/>
    <property type="project" value="UniProtKB-KW"/>
</dbReference>
<feature type="domain" description="Myb-like" evidence="8">
    <location>
        <begin position="130"/>
        <end position="188"/>
    </location>
</feature>
<evidence type="ECO:0000313" key="9">
    <source>
        <dbReference type="EMBL" id="JAG88937.1"/>
    </source>
</evidence>
<feature type="compositionally biased region" description="Acidic residues" evidence="7">
    <location>
        <begin position="272"/>
        <end position="282"/>
    </location>
</feature>
<dbReference type="InterPro" id="IPR044822">
    <property type="entry name" value="Myb_DNA-bind_4"/>
</dbReference>
<evidence type="ECO:0000256" key="2">
    <source>
        <dbReference type="ARBA" id="ARBA00022737"/>
    </source>
</evidence>
<dbReference type="Pfam" id="PF13837">
    <property type="entry name" value="Myb_DNA-bind_4"/>
    <property type="match status" value="2"/>
</dbReference>